<dbReference type="SUPFAM" id="SSF161270">
    <property type="entry name" value="PspA lactotransferrin-binding region"/>
    <property type="match status" value="1"/>
</dbReference>
<dbReference type="Proteomes" id="UP001063698">
    <property type="component" value="Chromosome"/>
</dbReference>
<dbReference type="PANTHER" id="PTHR40727:SF1">
    <property type="entry name" value="BACTERIO-OPSIN ACTIVATOR"/>
    <property type="match status" value="1"/>
</dbReference>
<organism evidence="2 3">
    <name type="scientific">Ignicoccus pacificus DSM 13166</name>
    <dbReference type="NCBI Taxonomy" id="940294"/>
    <lineage>
        <taxon>Archaea</taxon>
        <taxon>Thermoproteota</taxon>
        <taxon>Thermoprotei</taxon>
        <taxon>Desulfurococcales</taxon>
        <taxon>Desulfurococcaceae</taxon>
        <taxon>Ignicoccus</taxon>
    </lineage>
</organism>
<dbReference type="PANTHER" id="PTHR40727">
    <property type="entry name" value="TRANSCRIPTION REGULATOR, ENCODED NEXT TO RECA SUPERFAMILY ATPASE-RELATED"/>
    <property type="match status" value="1"/>
</dbReference>
<evidence type="ECO:0000256" key="1">
    <source>
        <dbReference type="SAM" id="Coils"/>
    </source>
</evidence>
<reference evidence="2" key="1">
    <citation type="submission" date="2013-11" db="EMBL/GenBank/DDBJ databases">
        <title>Comparative genomics of Ignicoccus.</title>
        <authorList>
            <person name="Podar M."/>
        </authorList>
    </citation>
    <scope>NUCLEOTIDE SEQUENCE</scope>
    <source>
        <strain evidence="2">DSM 13166</strain>
    </source>
</reference>
<dbReference type="EMBL" id="CP006868">
    <property type="protein sequence ID" value="UXD21824.1"/>
    <property type="molecule type" value="Genomic_DNA"/>
</dbReference>
<gene>
    <name evidence="2" type="ORF">IPA_08550</name>
</gene>
<dbReference type="AlphaFoldDB" id="A0A977PKV4"/>
<dbReference type="NCBIfam" id="TIGR03879">
    <property type="entry name" value="near_KaiC_dom"/>
    <property type="match status" value="1"/>
</dbReference>
<name>A0A977PKV4_9CREN</name>
<feature type="coiled-coil region" evidence="1">
    <location>
        <begin position="134"/>
        <end position="198"/>
    </location>
</feature>
<protein>
    <submittedName>
        <fullName evidence="2">Transcriptional regulator</fullName>
    </submittedName>
</protein>
<dbReference type="InterPro" id="IPR022285">
    <property type="entry name" value="CHP03879_regulat_dom_put"/>
</dbReference>
<evidence type="ECO:0000313" key="3">
    <source>
        <dbReference type="Proteomes" id="UP001063698"/>
    </source>
</evidence>
<dbReference type="KEGG" id="ipc:IPA_08550"/>
<keyword evidence="3" id="KW-1185">Reference proteome</keyword>
<accession>A0A977PKV4</accession>
<dbReference type="Gene3D" id="1.10.10.60">
    <property type="entry name" value="Homeodomain-like"/>
    <property type="match status" value="1"/>
</dbReference>
<dbReference type="Gene3D" id="1.20.5.1700">
    <property type="match status" value="1"/>
</dbReference>
<evidence type="ECO:0000313" key="2">
    <source>
        <dbReference type="EMBL" id="UXD21824.1"/>
    </source>
</evidence>
<proteinExistence type="predicted"/>
<keyword evidence="1" id="KW-0175">Coiled coil</keyword>
<dbReference type="Pfam" id="PF13384">
    <property type="entry name" value="HTH_23"/>
    <property type="match status" value="1"/>
</dbReference>
<sequence>MVRVVTEGYVRTREDGTIEIDLSHVPLRPTSKKEIMELETALIIGTIYRPEVIQLILDPRERATWVDSLAVAAGALAREKAGYTIPQIAEELGRSESTIRNHLRGKTKAGKLVRETYELLARGELKLVIPIKGVVIPSEKIAELENRIKELEKENAELKEKLAQAANKEELEKLRKRLEELQKELEEKEKLLAKIREMVCFTSQTSEQS</sequence>